<feature type="transmembrane region" description="Helical" evidence="1">
    <location>
        <begin position="64"/>
        <end position="86"/>
    </location>
</feature>
<keyword evidence="1" id="KW-1133">Transmembrane helix</keyword>
<dbReference type="RefSeq" id="WP_246456714.1">
    <property type="nucleotide sequence ID" value="NZ_JACHIV010000001.1"/>
</dbReference>
<accession>A0A840NDS4</accession>
<protein>
    <submittedName>
        <fullName evidence="3">Leader peptidase (Prepilin peptidase)/N-methyltransferase</fullName>
        <ecNumber evidence="3">2.1.1.-</ecNumber>
        <ecNumber evidence="3">3.4.23.43</ecNumber>
    </submittedName>
</protein>
<dbReference type="GO" id="GO:0004190">
    <property type="term" value="F:aspartic-type endopeptidase activity"/>
    <property type="evidence" value="ECO:0007669"/>
    <property type="project" value="UniProtKB-EC"/>
</dbReference>
<dbReference type="Proteomes" id="UP000580474">
    <property type="component" value="Unassembled WGS sequence"/>
</dbReference>
<feature type="transmembrane region" description="Helical" evidence="1">
    <location>
        <begin position="156"/>
        <end position="179"/>
    </location>
</feature>
<keyword evidence="3" id="KW-0489">Methyltransferase</keyword>
<sequence length="212" mass="20961">MDHTSAFAMLSAGALGAVAGRAGRSLLASRLVGVRPPRWCCEAGVGVLWALVAARTASGALPVWWAPVPLLLGWAGVLLAVCDLIASRLPDVLTLPAYPVALAAVGAAAVAVGEPAPLFAALLGALLFASCYALVRMLSPPALGPGDLKLSGSLGAAVGAVSVPAVLGCVLASAVLTVLHACCARKRAVAHGPAMLLPAWLVTAFGPIPGGG</sequence>
<keyword evidence="3" id="KW-0378">Hydrolase</keyword>
<keyword evidence="1" id="KW-0812">Transmembrane</keyword>
<dbReference type="Pfam" id="PF01478">
    <property type="entry name" value="Peptidase_A24"/>
    <property type="match status" value="1"/>
</dbReference>
<reference evidence="3 4" key="1">
    <citation type="submission" date="2020-08" db="EMBL/GenBank/DDBJ databases">
        <title>Sequencing the genomes of 1000 actinobacteria strains.</title>
        <authorList>
            <person name="Klenk H.-P."/>
        </authorList>
    </citation>
    <scope>NUCLEOTIDE SEQUENCE [LARGE SCALE GENOMIC DNA]</scope>
    <source>
        <strain evidence="3 4">DSM 45582</strain>
    </source>
</reference>
<proteinExistence type="predicted"/>
<feature type="transmembrane region" description="Helical" evidence="1">
    <location>
        <begin position="118"/>
        <end position="135"/>
    </location>
</feature>
<keyword evidence="4" id="KW-1185">Reference proteome</keyword>
<feature type="domain" description="Prepilin type IV endopeptidase peptidase" evidence="2">
    <location>
        <begin position="71"/>
        <end position="179"/>
    </location>
</feature>
<dbReference type="AlphaFoldDB" id="A0A840NDS4"/>
<dbReference type="EC" id="2.1.1.-" evidence="3"/>
<evidence type="ECO:0000256" key="1">
    <source>
        <dbReference type="SAM" id="Phobius"/>
    </source>
</evidence>
<dbReference type="GO" id="GO:0008168">
    <property type="term" value="F:methyltransferase activity"/>
    <property type="evidence" value="ECO:0007669"/>
    <property type="project" value="UniProtKB-KW"/>
</dbReference>
<keyword evidence="1" id="KW-0472">Membrane</keyword>
<dbReference type="Gene3D" id="1.20.120.1220">
    <property type="match status" value="1"/>
</dbReference>
<dbReference type="EC" id="3.4.23.43" evidence="3"/>
<comment type="caution">
    <text evidence="3">The sequence shown here is derived from an EMBL/GenBank/DDBJ whole genome shotgun (WGS) entry which is preliminary data.</text>
</comment>
<dbReference type="GO" id="GO:0032259">
    <property type="term" value="P:methylation"/>
    <property type="evidence" value="ECO:0007669"/>
    <property type="project" value="UniProtKB-KW"/>
</dbReference>
<name>A0A840NDS4_9PSEU</name>
<evidence type="ECO:0000313" key="4">
    <source>
        <dbReference type="Proteomes" id="UP000580474"/>
    </source>
</evidence>
<dbReference type="GO" id="GO:0016020">
    <property type="term" value="C:membrane"/>
    <property type="evidence" value="ECO:0007669"/>
    <property type="project" value="InterPro"/>
</dbReference>
<dbReference type="EMBL" id="JACHIV010000001">
    <property type="protein sequence ID" value="MBB5068453.1"/>
    <property type="molecule type" value="Genomic_DNA"/>
</dbReference>
<evidence type="ECO:0000259" key="2">
    <source>
        <dbReference type="Pfam" id="PF01478"/>
    </source>
</evidence>
<evidence type="ECO:0000313" key="3">
    <source>
        <dbReference type="EMBL" id="MBB5068453.1"/>
    </source>
</evidence>
<gene>
    <name evidence="3" type="ORF">BJ969_001541</name>
</gene>
<feature type="transmembrane region" description="Helical" evidence="1">
    <location>
        <begin position="93"/>
        <end position="112"/>
    </location>
</feature>
<organism evidence="3 4">
    <name type="scientific">Saccharopolyspora gloriosae</name>
    <dbReference type="NCBI Taxonomy" id="455344"/>
    <lineage>
        <taxon>Bacteria</taxon>
        <taxon>Bacillati</taxon>
        <taxon>Actinomycetota</taxon>
        <taxon>Actinomycetes</taxon>
        <taxon>Pseudonocardiales</taxon>
        <taxon>Pseudonocardiaceae</taxon>
        <taxon>Saccharopolyspora</taxon>
    </lineage>
</organism>
<keyword evidence="3" id="KW-0808">Transferase</keyword>
<dbReference type="InterPro" id="IPR000045">
    <property type="entry name" value="Prepilin_IV_endopep_pep"/>
</dbReference>